<dbReference type="EMBL" id="JAWZYT010002492">
    <property type="protein sequence ID" value="KAK4304015.1"/>
    <property type="molecule type" value="Genomic_DNA"/>
</dbReference>
<protein>
    <submittedName>
        <fullName evidence="2">Uncharacterized protein</fullName>
    </submittedName>
</protein>
<name>A0AAE1PB23_9EUCA</name>
<sequence>MSNTPGSQRSRGRSSRHSHWNPLPPRPPTALRLPPSCLSGPWVEAGGGGGGARGAPMGLCGGRGDLVGVAGTVGGQEAEQEAVG</sequence>
<comment type="caution">
    <text evidence="2">The sequence shown here is derived from an EMBL/GenBank/DDBJ whole genome shotgun (WGS) entry which is preliminary data.</text>
</comment>
<reference evidence="2" key="1">
    <citation type="submission" date="2023-11" db="EMBL/GenBank/DDBJ databases">
        <title>Genome assemblies of two species of porcelain crab, Petrolisthes cinctipes and Petrolisthes manimaculis (Anomura: Porcellanidae).</title>
        <authorList>
            <person name="Angst P."/>
        </authorList>
    </citation>
    <scope>NUCLEOTIDE SEQUENCE</scope>
    <source>
        <strain evidence="2">PB745_02</strain>
        <tissue evidence="2">Gill</tissue>
    </source>
</reference>
<feature type="region of interest" description="Disordered" evidence="1">
    <location>
        <begin position="1"/>
        <end position="35"/>
    </location>
</feature>
<organism evidence="2 3">
    <name type="scientific">Petrolisthes manimaculis</name>
    <dbReference type="NCBI Taxonomy" id="1843537"/>
    <lineage>
        <taxon>Eukaryota</taxon>
        <taxon>Metazoa</taxon>
        <taxon>Ecdysozoa</taxon>
        <taxon>Arthropoda</taxon>
        <taxon>Crustacea</taxon>
        <taxon>Multicrustacea</taxon>
        <taxon>Malacostraca</taxon>
        <taxon>Eumalacostraca</taxon>
        <taxon>Eucarida</taxon>
        <taxon>Decapoda</taxon>
        <taxon>Pleocyemata</taxon>
        <taxon>Anomura</taxon>
        <taxon>Galatheoidea</taxon>
        <taxon>Porcellanidae</taxon>
        <taxon>Petrolisthes</taxon>
    </lineage>
</organism>
<evidence type="ECO:0000256" key="1">
    <source>
        <dbReference type="SAM" id="MobiDB-lite"/>
    </source>
</evidence>
<feature type="compositionally biased region" description="Basic residues" evidence="1">
    <location>
        <begin position="10"/>
        <end position="19"/>
    </location>
</feature>
<evidence type="ECO:0000313" key="2">
    <source>
        <dbReference type="EMBL" id="KAK4304015.1"/>
    </source>
</evidence>
<keyword evidence="3" id="KW-1185">Reference proteome</keyword>
<evidence type="ECO:0000313" key="3">
    <source>
        <dbReference type="Proteomes" id="UP001292094"/>
    </source>
</evidence>
<gene>
    <name evidence="2" type="ORF">Pmani_024009</name>
</gene>
<accession>A0AAE1PB23</accession>
<dbReference type="Proteomes" id="UP001292094">
    <property type="component" value="Unassembled WGS sequence"/>
</dbReference>
<proteinExistence type="predicted"/>
<dbReference type="AlphaFoldDB" id="A0AAE1PB23"/>